<dbReference type="OrthoDB" id="10029904at2759"/>
<evidence type="ECO:0000313" key="9">
    <source>
        <dbReference type="Proteomes" id="UP000663829"/>
    </source>
</evidence>
<dbReference type="Proteomes" id="UP000681722">
    <property type="component" value="Unassembled WGS sequence"/>
</dbReference>
<dbReference type="EMBL" id="CAJOBC010000312">
    <property type="protein sequence ID" value="CAF3569867.1"/>
    <property type="molecule type" value="Genomic_DNA"/>
</dbReference>
<dbReference type="InterPro" id="IPR037213">
    <property type="entry name" value="Run_dom_sf"/>
</dbReference>
<reference evidence="6" key="1">
    <citation type="submission" date="2021-02" db="EMBL/GenBank/DDBJ databases">
        <authorList>
            <person name="Nowell W R."/>
        </authorList>
    </citation>
    <scope>NUCLEOTIDE SEQUENCE</scope>
</reference>
<keyword evidence="1" id="KW-0175">Coiled coil</keyword>
<comment type="similarity">
    <text evidence="2">Belongs to the RUNDC3 family.</text>
</comment>
<evidence type="ECO:0000313" key="8">
    <source>
        <dbReference type="EMBL" id="CAF3569867.1"/>
    </source>
</evidence>
<feature type="compositionally biased region" description="Low complexity" evidence="3">
    <location>
        <begin position="503"/>
        <end position="514"/>
    </location>
</feature>
<dbReference type="EMBL" id="CAJNOQ010000312">
    <property type="protein sequence ID" value="CAF0786112.1"/>
    <property type="molecule type" value="Genomic_DNA"/>
</dbReference>
<evidence type="ECO:0000256" key="1">
    <source>
        <dbReference type="ARBA" id="ARBA00023054"/>
    </source>
</evidence>
<organism evidence="6 9">
    <name type="scientific">Didymodactylos carnosus</name>
    <dbReference type="NCBI Taxonomy" id="1234261"/>
    <lineage>
        <taxon>Eukaryota</taxon>
        <taxon>Metazoa</taxon>
        <taxon>Spiralia</taxon>
        <taxon>Gnathifera</taxon>
        <taxon>Rotifera</taxon>
        <taxon>Eurotatoria</taxon>
        <taxon>Bdelloidea</taxon>
        <taxon>Philodinida</taxon>
        <taxon>Philodinidae</taxon>
        <taxon>Didymodactylos</taxon>
    </lineage>
</organism>
<evidence type="ECO:0000256" key="2">
    <source>
        <dbReference type="ARBA" id="ARBA00034727"/>
    </source>
</evidence>
<dbReference type="PROSITE" id="PS50826">
    <property type="entry name" value="RUN"/>
    <property type="match status" value="1"/>
</dbReference>
<dbReference type="Pfam" id="PF02759">
    <property type="entry name" value="RUN"/>
    <property type="match status" value="1"/>
</dbReference>
<dbReference type="EMBL" id="CAJNOK010000113">
    <property type="protein sequence ID" value="CAF0730161.1"/>
    <property type="molecule type" value="Genomic_DNA"/>
</dbReference>
<gene>
    <name evidence="6" type="ORF">GPM918_LOCUS2741</name>
    <name evidence="5" type="ORF">OVA965_LOCUS739</name>
    <name evidence="8" type="ORF">SRO942_LOCUS2741</name>
    <name evidence="7" type="ORF">TMI583_LOCUS739</name>
</gene>
<dbReference type="PANTHER" id="PTHR46251">
    <property type="entry name" value="RUN DOMAIN-CONTAINING 3 PROTEIN RUNDC3"/>
    <property type="match status" value="1"/>
</dbReference>
<evidence type="ECO:0000256" key="3">
    <source>
        <dbReference type="SAM" id="MobiDB-lite"/>
    </source>
</evidence>
<dbReference type="InterPro" id="IPR047340">
    <property type="entry name" value="RUNDC3A_B"/>
</dbReference>
<feature type="region of interest" description="Disordered" evidence="3">
    <location>
        <begin position="466"/>
        <end position="514"/>
    </location>
</feature>
<comment type="caution">
    <text evidence="6">The sequence shown here is derived from an EMBL/GenBank/DDBJ whole genome shotgun (WGS) entry which is preliminary data.</text>
</comment>
<keyword evidence="9" id="KW-1185">Reference proteome</keyword>
<dbReference type="Proteomes" id="UP000663829">
    <property type="component" value="Unassembled WGS sequence"/>
</dbReference>
<evidence type="ECO:0000259" key="4">
    <source>
        <dbReference type="PROSITE" id="PS50826"/>
    </source>
</evidence>
<feature type="region of interest" description="Disordered" evidence="3">
    <location>
        <begin position="404"/>
        <end position="428"/>
    </location>
</feature>
<feature type="domain" description="RUN" evidence="4">
    <location>
        <begin position="42"/>
        <end position="171"/>
    </location>
</feature>
<accession>A0A813RUT1</accession>
<dbReference type="AlphaFoldDB" id="A0A813RUT1"/>
<dbReference type="SMART" id="SM00593">
    <property type="entry name" value="RUN"/>
    <property type="match status" value="1"/>
</dbReference>
<dbReference type="InterPro" id="IPR004012">
    <property type="entry name" value="Run_dom"/>
</dbReference>
<dbReference type="EMBL" id="CAJOBA010000113">
    <property type="protein sequence ID" value="CAF3505229.1"/>
    <property type="molecule type" value="Genomic_DNA"/>
</dbReference>
<evidence type="ECO:0000313" key="5">
    <source>
        <dbReference type="EMBL" id="CAF0730161.1"/>
    </source>
</evidence>
<name>A0A813RUT1_9BILA</name>
<sequence length="514" mass="58955">MATTSISNETINIEREKANLLTLIKLTLNTLIDQSCSMHQLDDGNPDVMNFMITLERILSFRMRANWLSERRYFWDFIKPACIGSCRQNIIERVEDLSKMKSLKEKGRAWIKFALLEKKLSELLKLVISDCHLVRKFYHDDSIMTSSQAFILCDQLTGLSAIDFSFCFKQPLPTSLTSPISSNLNDLDIDVIDVTPFLCYKSKHAKYPLQETNVYYEEQNVENKSVDDVQEMTELNLTKAVSIEKYKLEVEQRKYFEELLSHRDRELQQIKIQFENLKRDRETEVMQMENIIVELQLELHSARDDAERKRKKQPVGNISSNRTEKKKPLFPLGVIRRSSTSSSLQPITDIILTNDDDNSSEAHMRSIENSLTQTDEKTVQESNVVDQNLVDNLTSKVNEYVFTQNVDDNSTTNSQSSRRSSHSTNGVDEQYELVQMGIPTMAKSAVTTIENQNENALISSAEMLSSVTSLSGDDETEDKQQEQDTNKIIDESGSFETTTLSPEQQNLLQEENTE</sequence>
<protein>
    <recommendedName>
        <fullName evidence="4">RUN domain-containing protein</fullName>
    </recommendedName>
</protein>
<feature type="region of interest" description="Disordered" evidence="3">
    <location>
        <begin position="303"/>
        <end position="324"/>
    </location>
</feature>
<dbReference type="Proteomes" id="UP000677228">
    <property type="component" value="Unassembled WGS sequence"/>
</dbReference>
<dbReference type="Proteomes" id="UP000682733">
    <property type="component" value="Unassembled WGS sequence"/>
</dbReference>
<evidence type="ECO:0000313" key="7">
    <source>
        <dbReference type="EMBL" id="CAF3505229.1"/>
    </source>
</evidence>
<evidence type="ECO:0000313" key="6">
    <source>
        <dbReference type="EMBL" id="CAF0786112.1"/>
    </source>
</evidence>
<dbReference type="Gene3D" id="1.20.58.900">
    <property type="match status" value="1"/>
</dbReference>
<feature type="compositionally biased region" description="Basic and acidic residues" evidence="3">
    <location>
        <begin position="478"/>
        <end position="490"/>
    </location>
</feature>
<dbReference type="SUPFAM" id="SSF140741">
    <property type="entry name" value="RUN domain-like"/>
    <property type="match status" value="1"/>
</dbReference>
<proteinExistence type="inferred from homology"/>
<feature type="compositionally biased region" description="Low complexity" evidence="3">
    <location>
        <begin position="409"/>
        <end position="425"/>
    </location>
</feature>
<dbReference type="PANTHER" id="PTHR46251:SF3">
    <property type="entry name" value="RUN DOMAIN-CONTAINING PROTEIN"/>
    <property type="match status" value="1"/>
</dbReference>